<evidence type="ECO:0000313" key="3">
    <source>
        <dbReference type="Proteomes" id="UP000583556"/>
    </source>
</evidence>
<gene>
    <name evidence="2" type="ORF">HHL27_14040</name>
</gene>
<dbReference type="InterPro" id="IPR000182">
    <property type="entry name" value="GNAT_dom"/>
</dbReference>
<name>A0A7Y0GA77_9SPHN</name>
<dbReference type="Gene3D" id="3.40.630.30">
    <property type="match status" value="1"/>
</dbReference>
<dbReference type="PROSITE" id="PS51186">
    <property type="entry name" value="GNAT"/>
    <property type="match status" value="1"/>
</dbReference>
<dbReference type="GO" id="GO:0016747">
    <property type="term" value="F:acyltransferase activity, transferring groups other than amino-acyl groups"/>
    <property type="evidence" value="ECO:0007669"/>
    <property type="project" value="InterPro"/>
</dbReference>
<dbReference type="InterPro" id="IPR052523">
    <property type="entry name" value="Trichothecene_AcTrans"/>
</dbReference>
<sequence>MDRTIIRLGAEHRERAVATLAAAFQNDPAMCWMLPDTANRARRLPRLMGWIFDDHLANATVLGTPGAEAVTLWRPPGLIHVHAPLTPGAIVNFVSILGTAVLRGEKLDRTIGKHLPKGENWFYLRMAGVHPDYQGQGLGGLAIRAGHAMAAERGLPAVLETATESNVGLYMRLGYTLLSEWDVSARGPHFWTMTNANP</sequence>
<dbReference type="EMBL" id="JABBGM010000006">
    <property type="protein sequence ID" value="NML94790.1"/>
    <property type="molecule type" value="Genomic_DNA"/>
</dbReference>
<keyword evidence="2" id="KW-0808">Transferase</keyword>
<dbReference type="Proteomes" id="UP000583556">
    <property type="component" value="Unassembled WGS sequence"/>
</dbReference>
<dbReference type="InterPro" id="IPR016181">
    <property type="entry name" value="Acyl_CoA_acyltransferase"/>
</dbReference>
<dbReference type="RefSeq" id="WP_169494075.1">
    <property type="nucleotide sequence ID" value="NZ_JABBGM010000006.1"/>
</dbReference>
<evidence type="ECO:0000313" key="2">
    <source>
        <dbReference type="EMBL" id="NML94790.1"/>
    </source>
</evidence>
<comment type="caution">
    <text evidence="2">The sequence shown here is derived from an EMBL/GenBank/DDBJ whole genome shotgun (WGS) entry which is preliminary data.</text>
</comment>
<dbReference type="AlphaFoldDB" id="A0A7Y0GA77"/>
<organism evidence="2 3">
    <name type="scientific">Novosphingobium olei</name>
    <dbReference type="NCBI Taxonomy" id="2728851"/>
    <lineage>
        <taxon>Bacteria</taxon>
        <taxon>Pseudomonadati</taxon>
        <taxon>Pseudomonadota</taxon>
        <taxon>Alphaproteobacteria</taxon>
        <taxon>Sphingomonadales</taxon>
        <taxon>Sphingomonadaceae</taxon>
        <taxon>Novosphingobium</taxon>
    </lineage>
</organism>
<dbReference type="Pfam" id="PF13508">
    <property type="entry name" value="Acetyltransf_7"/>
    <property type="match status" value="1"/>
</dbReference>
<reference evidence="2 3" key="1">
    <citation type="submission" date="2020-04" db="EMBL/GenBank/DDBJ databases">
        <title>Novosphingobium sp. TW-4 isolated from soil.</title>
        <authorList>
            <person name="Dahal R.H."/>
            <person name="Chaudhary D.K."/>
        </authorList>
    </citation>
    <scope>NUCLEOTIDE SEQUENCE [LARGE SCALE GENOMIC DNA]</scope>
    <source>
        <strain evidence="2 3">TW-4</strain>
    </source>
</reference>
<evidence type="ECO:0000259" key="1">
    <source>
        <dbReference type="PROSITE" id="PS51186"/>
    </source>
</evidence>
<proteinExistence type="predicted"/>
<dbReference type="CDD" id="cd04301">
    <property type="entry name" value="NAT_SF"/>
    <property type="match status" value="1"/>
</dbReference>
<accession>A0A7Y0GA77</accession>
<dbReference type="PANTHER" id="PTHR42791">
    <property type="entry name" value="GNAT FAMILY ACETYLTRANSFERASE"/>
    <property type="match status" value="1"/>
</dbReference>
<protein>
    <submittedName>
        <fullName evidence="2">GNAT family N-acetyltransferase</fullName>
    </submittedName>
</protein>
<keyword evidence="3" id="KW-1185">Reference proteome</keyword>
<dbReference type="PANTHER" id="PTHR42791:SF1">
    <property type="entry name" value="N-ACETYLTRANSFERASE DOMAIN-CONTAINING PROTEIN"/>
    <property type="match status" value="1"/>
</dbReference>
<dbReference type="SUPFAM" id="SSF55729">
    <property type="entry name" value="Acyl-CoA N-acyltransferases (Nat)"/>
    <property type="match status" value="1"/>
</dbReference>
<feature type="domain" description="N-acetyltransferase" evidence="1">
    <location>
        <begin position="54"/>
        <end position="198"/>
    </location>
</feature>